<reference evidence="2 3" key="1">
    <citation type="submission" date="2020-08" db="EMBL/GenBank/DDBJ databases">
        <title>Genomic Encyclopedia of Type Strains, Phase IV (KMG-IV): sequencing the most valuable type-strain genomes for metagenomic binning, comparative biology and taxonomic classification.</title>
        <authorList>
            <person name="Goeker M."/>
        </authorList>
    </citation>
    <scope>NUCLEOTIDE SEQUENCE [LARGE SCALE GENOMIC DNA]</scope>
    <source>
        <strain evidence="2 3">DSM 101806</strain>
    </source>
</reference>
<evidence type="ECO:0000313" key="2">
    <source>
        <dbReference type="EMBL" id="MBB4100213.1"/>
    </source>
</evidence>
<feature type="region of interest" description="Disordered" evidence="1">
    <location>
        <begin position="1"/>
        <end position="29"/>
    </location>
</feature>
<evidence type="ECO:0000313" key="3">
    <source>
        <dbReference type="Proteomes" id="UP000557392"/>
    </source>
</evidence>
<evidence type="ECO:0000256" key="1">
    <source>
        <dbReference type="SAM" id="MobiDB-lite"/>
    </source>
</evidence>
<gene>
    <name evidence="2" type="ORF">GGR46_003785</name>
</gene>
<comment type="caution">
    <text evidence="2">The sequence shown here is derived from an EMBL/GenBank/DDBJ whole genome shotgun (WGS) entry which is preliminary data.</text>
</comment>
<dbReference type="Proteomes" id="UP000557392">
    <property type="component" value="Unassembled WGS sequence"/>
</dbReference>
<keyword evidence="3" id="KW-1185">Reference proteome</keyword>
<name>A0A7W6JVA3_9SPHN</name>
<organism evidence="2 3">
    <name type="scientific">Sphingomonas kyeonggiensis</name>
    <dbReference type="NCBI Taxonomy" id="1268553"/>
    <lineage>
        <taxon>Bacteria</taxon>
        <taxon>Pseudomonadati</taxon>
        <taxon>Pseudomonadota</taxon>
        <taxon>Alphaproteobacteria</taxon>
        <taxon>Sphingomonadales</taxon>
        <taxon>Sphingomonadaceae</taxon>
        <taxon>Sphingomonas</taxon>
    </lineage>
</organism>
<dbReference type="RefSeq" id="WP_183999527.1">
    <property type="nucleotide sequence ID" value="NZ_JACIEH010000003.1"/>
</dbReference>
<accession>A0A7W6JVA3</accession>
<dbReference type="EMBL" id="JACIEH010000003">
    <property type="protein sequence ID" value="MBB4100213.1"/>
    <property type="molecule type" value="Genomic_DNA"/>
</dbReference>
<feature type="compositionally biased region" description="Polar residues" evidence="1">
    <location>
        <begin position="1"/>
        <end position="14"/>
    </location>
</feature>
<dbReference type="AlphaFoldDB" id="A0A7W6JVA3"/>
<protein>
    <submittedName>
        <fullName evidence="2">Uncharacterized protein</fullName>
    </submittedName>
</protein>
<sequence length="76" mass="8102">MNTTLVGSALSSRNLRPAKQHAHACHQNAVRRTGPTLPYAAFPKLIVAGLIPHPSILLTKAKIIDHLLDAASDDAD</sequence>
<proteinExistence type="predicted"/>